<dbReference type="SMART" id="SM00367">
    <property type="entry name" value="LRR_CC"/>
    <property type="match status" value="3"/>
</dbReference>
<dbReference type="InterPro" id="IPR001611">
    <property type="entry name" value="Leu-rich_rpt"/>
</dbReference>
<name>A0A1X2GN10_9FUNG</name>
<dbReference type="InterPro" id="IPR006553">
    <property type="entry name" value="Leu-rich_rpt_Cys-con_subtyp"/>
</dbReference>
<evidence type="ECO:0000313" key="2">
    <source>
        <dbReference type="Proteomes" id="UP000242146"/>
    </source>
</evidence>
<comment type="caution">
    <text evidence="1">The sequence shown here is derived from an EMBL/GenBank/DDBJ whole genome shotgun (WGS) entry which is preliminary data.</text>
</comment>
<evidence type="ECO:0008006" key="3">
    <source>
        <dbReference type="Google" id="ProtNLM"/>
    </source>
</evidence>
<proteinExistence type="predicted"/>
<keyword evidence="2" id="KW-1185">Reference proteome</keyword>
<dbReference type="GO" id="GO:0031146">
    <property type="term" value="P:SCF-dependent proteasomal ubiquitin-dependent protein catabolic process"/>
    <property type="evidence" value="ECO:0007669"/>
    <property type="project" value="TreeGrafter"/>
</dbReference>
<dbReference type="GO" id="GO:0019005">
    <property type="term" value="C:SCF ubiquitin ligase complex"/>
    <property type="evidence" value="ECO:0007669"/>
    <property type="project" value="TreeGrafter"/>
</dbReference>
<gene>
    <name evidence="1" type="ORF">DM01DRAFT_1334135</name>
</gene>
<protein>
    <recommendedName>
        <fullName evidence="3">RNI-like protein</fullName>
    </recommendedName>
</protein>
<dbReference type="Gene3D" id="3.80.10.10">
    <property type="entry name" value="Ribonuclease Inhibitor"/>
    <property type="match status" value="1"/>
</dbReference>
<dbReference type="AlphaFoldDB" id="A0A1X2GN10"/>
<dbReference type="PANTHER" id="PTHR13318">
    <property type="entry name" value="PARTNER OF PAIRED, ISOFORM B-RELATED"/>
    <property type="match status" value="1"/>
</dbReference>
<dbReference type="InterPro" id="IPR032675">
    <property type="entry name" value="LRR_dom_sf"/>
</dbReference>
<sequence>MTSNPTFFQQKVSPYNPFRAPASPVLSEQNQLSQHHFDQLIRAIRHVLPFLPSWSLHELQCTCSQVEPIVRDFLWRRPQFQSHPTFDSLTLLQRFLKALPSLRQVTRQTIRDLQLTHIHESLYERVPKTFFTDLIAYTPAILTINLAHASFFDFSHLPRTDIQPPVPWQFSRLTSLDVSHVAHMTDPLLLQLATALPQLCLIRLDGTQVDHGVGQLAYHCDHLHSLSLKNTPLTDEALVAIAKFRKIHLTELDLAGCGKITEAGLTMLARYCSHLSWFGVASSPISLATLQRWDHRFWKYLDIAYCSQLHQDIRLSPPSPTSQAKGMTLYQLIMDAPQLQHLGLSIPVLHYLLAAFQRQSQPSKSRISRLILHELPEHTPLALVEDILSLFPRLSYLKLVRGYYESDFLHGTYTSSTRPIQDLARPDITDHTLQAYKPARANEPLTLLLENQRELVLGTSMQYW</sequence>
<dbReference type="Proteomes" id="UP000242146">
    <property type="component" value="Unassembled WGS sequence"/>
</dbReference>
<dbReference type="SUPFAM" id="SSF52047">
    <property type="entry name" value="RNI-like"/>
    <property type="match status" value="1"/>
</dbReference>
<reference evidence="1 2" key="1">
    <citation type="submission" date="2016-07" db="EMBL/GenBank/DDBJ databases">
        <title>Pervasive Adenine N6-methylation of Active Genes in Fungi.</title>
        <authorList>
            <consortium name="DOE Joint Genome Institute"/>
            <person name="Mondo S.J."/>
            <person name="Dannebaum R.O."/>
            <person name="Kuo R.C."/>
            <person name="Labutti K."/>
            <person name="Haridas S."/>
            <person name="Kuo A."/>
            <person name="Salamov A."/>
            <person name="Ahrendt S.R."/>
            <person name="Lipzen A."/>
            <person name="Sullivan W."/>
            <person name="Andreopoulos W.B."/>
            <person name="Clum A."/>
            <person name="Lindquist E."/>
            <person name="Daum C."/>
            <person name="Ramamoorthy G.K."/>
            <person name="Gryganskyi A."/>
            <person name="Culley D."/>
            <person name="Magnuson J.K."/>
            <person name="James T.Y."/>
            <person name="O'Malley M.A."/>
            <person name="Stajich J.E."/>
            <person name="Spatafora J.W."/>
            <person name="Visel A."/>
            <person name="Grigoriev I.V."/>
        </authorList>
    </citation>
    <scope>NUCLEOTIDE SEQUENCE [LARGE SCALE GENOMIC DNA]</scope>
    <source>
        <strain evidence="1 2">NRRL 3301</strain>
    </source>
</reference>
<organism evidence="1 2">
    <name type="scientific">Hesseltinella vesiculosa</name>
    <dbReference type="NCBI Taxonomy" id="101127"/>
    <lineage>
        <taxon>Eukaryota</taxon>
        <taxon>Fungi</taxon>
        <taxon>Fungi incertae sedis</taxon>
        <taxon>Mucoromycota</taxon>
        <taxon>Mucoromycotina</taxon>
        <taxon>Mucoromycetes</taxon>
        <taxon>Mucorales</taxon>
        <taxon>Cunninghamellaceae</taxon>
        <taxon>Hesseltinella</taxon>
    </lineage>
</organism>
<dbReference type="EMBL" id="MCGT01000008">
    <property type="protein sequence ID" value="ORX57524.1"/>
    <property type="molecule type" value="Genomic_DNA"/>
</dbReference>
<accession>A0A1X2GN10</accession>
<evidence type="ECO:0000313" key="1">
    <source>
        <dbReference type="EMBL" id="ORX57524.1"/>
    </source>
</evidence>
<dbReference type="OrthoDB" id="10257471at2759"/>
<dbReference type="STRING" id="101127.A0A1X2GN10"/>
<dbReference type="Pfam" id="PF13516">
    <property type="entry name" value="LRR_6"/>
    <property type="match status" value="2"/>
</dbReference>